<evidence type="ECO:0008006" key="3">
    <source>
        <dbReference type="Google" id="ProtNLM"/>
    </source>
</evidence>
<organism evidence="1 2">
    <name type="scientific">Actinomadura madurae</name>
    <dbReference type="NCBI Taxonomy" id="1993"/>
    <lineage>
        <taxon>Bacteria</taxon>
        <taxon>Bacillati</taxon>
        <taxon>Actinomycetota</taxon>
        <taxon>Actinomycetes</taxon>
        <taxon>Streptosporangiales</taxon>
        <taxon>Thermomonosporaceae</taxon>
        <taxon>Actinomadura</taxon>
    </lineage>
</organism>
<dbReference type="STRING" id="1993.SAMN04489713_1385"/>
<evidence type="ECO:0000313" key="1">
    <source>
        <dbReference type="EMBL" id="SFQ47897.1"/>
    </source>
</evidence>
<dbReference type="EMBL" id="FOVH01000038">
    <property type="protein sequence ID" value="SFQ47897.1"/>
    <property type="molecule type" value="Genomic_DNA"/>
</dbReference>
<gene>
    <name evidence="1" type="ORF">SAMN04489713_1385</name>
</gene>
<dbReference type="InterPro" id="IPR032675">
    <property type="entry name" value="LRR_dom_sf"/>
</dbReference>
<accession>A0A1I5YVP2</accession>
<name>A0A1I5YVP2_9ACTN</name>
<dbReference type="Gene3D" id="3.80.10.10">
    <property type="entry name" value="Ribonuclease Inhibitor"/>
    <property type="match status" value="1"/>
</dbReference>
<dbReference type="Proteomes" id="UP000183413">
    <property type="component" value="Unassembled WGS sequence"/>
</dbReference>
<proteinExistence type="predicted"/>
<protein>
    <recommendedName>
        <fullName evidence="3">Leucine Rich repeat-containing protein</fullName>
    </recommendedName>
</protein>
<reference evidence="1 2" key="1">
    <citation type="submission" date="2016-10" db="EMBL/GenBank/DDBJ databases">
        <authorList>
            <person name="de Groot N.N."/>
        </authorList>
    </citation>
    <scope>NUCLEOTIDE SEQUENCE [LARGE SCALE GENOMIC DNA]</scope>
    <source>
        <strain evidence="1 2">DSM 43067</strain>
    </source>
</reference>
<dbReference type="AlphaFoldDB" id="A0A1I5YVP2"/>
<evidence type="ECO:0000313" key="2">
    <source>
        <dbReference type="Proteomes" id="UP000183413"/>
    </source>
</evidence>
<dbReference type="InParanoid" id="A0A1I5YVP2"/>
<keyword evidence="2" id="KW-1185">Reference proteome</keyword>
<sequence length="183" mass="19792">MSAFLRFPKLRILRLHLSEPSAFRVGADGGQLGALADLTITNLPPHPWGQAMLTEVAPHLRNVRLSAKDTLRLDAAFSPSLHGVSLTAANVAGSTSLPAKLDNLTIRLTAAADEDLITLLDGVTRIRSLSLRGTPVSDAIVPVLERYDLDHLDLVDTKVTATALSRFRNDHPGTSVFPRVRHP</sequence>